<proteinExistence type="predicted"/>
<dbReference type="SUPFAM" id="SSF51679">
    <property type="entry name" value="Bacterial luciferase-like"/>
    <property type="match status" value="1"/>
</dbReference>
<evidence type="ECO:0000256" key="4">
    <source>
        <dbReference type="ARBA" id="ARBA00023033"/>
    </source>
</evidence>
<dbReference type="InterPro" id="IPR050172">
    <property type="entry name" value="SsuD_RutA_monooxygenase"/>
</dbReference>
<feature type="domain" description="Luciferase-like" evidence="5">
    <location>
        <begin position="15"/>
        <end position="226"/>
    </location>
</feature>
<reference evidence="6 7" key="1">
    <citation type="submission" date="2021-06" db="EMBL/GenBank/DDBJ databases">
        <title>Actinomycetes sequencing.</title>
        <authorList>
            <person name="Shan Q."/>
        </authorList>
    </citation>
    <scope>NUCLEOTIDE SEQUENCE [LARGE SCALE GENOMIC DNA]</scope>
    <source>
        <strain evidence="6 7">NEAU-G5</strain>
    </source>
</reference>
<dbReference type="EMBL" id="JAHKNI010000003">
    <property type="protein sequence ID" value="MBU3061915.1"/>
    <property type="molecule type" value="Genomic_DNA"/>
</dbReference>
<evidence type="ECO:0000256" key="2">
    <source>
        <dbReference type="ARBA" id="ARBA00022643"/>
    </source>
</evidence>
<dbReference type="Pfam" id="PF00296">
    <property type="entry name" value="Bac_luciferase"/>
    <property type="match status" value="1"/>
</dbReference>
<dbReference type="PANTHER" id="PTHR42847">
    <property type="entry name" value="ALKANESULFONATE MONOOXYGENASE"/>
    <property type="match status" value="1"/>
</dbReference>
<keyword evidence="1" id="KW-0285">Flavoprotein</keyword>
<evidence type="ECO:0000256" key="1">
    <source>
        <dbReference type="ARBA" id="ARBA00022630"/>
    </source>
</evidence>
<dbReference type="RefSeq" id="WP_215916832.1">
    <property type="nucleotide sequence ID" value="NZ_JAHKNI010000003.1"/>
</dbReference>
<evidence type="ECO:0000256" key="3">
    <source>
        <dbReference type="ARBA" id="ARBA00023002"/>
    </source>
</evidence>
<gene>
    <name evidence="6" type="ORF">KO481_10295</name>
</gene>
<dbReference type="Gene3D" id="3.20.20.30">
    <property type="entry name" value="Luciferase-like domain"/>
    <property type="match status" value="1"/>
</dbReference>
<accession>A0ABS6AY54</accession>
<dbReference type="InterPro" id="IPR011251">
    <property type="entry name" value="Luciferase-like_dom"/>
</dbReference>
<keyword evidence="4" id="KW-0503">Monooxygenase</keyword>
<keyword evidence="7" id="KW-1185">Reference proteome</keyword>
<keyword evidence="3" id="KW-0560">Oxidoreductase</keyword>
<dbReference type="InterPro" id="IPR036661">
    <property type="entry name" value="Luciferase-like_sf"/>
</dbReference>
<evidence type="ECO:0000313" key="6">
    <source>
        <dbReference type="EMBL" id="MBU3061915.1"/>
    </source>
</evidence>
<protein>
    <submittedName>
        <fullName evidence="6">LLM class flavin-dependent oxidoreductase</fullName>
    </submittedName>
</protein>
<dbReference type="Proteomes" id="UP000733379">
    <property type="component" value="Unassembled WGS sequence"/>
</dbReference>
<keyword evidence="2" id="KW-0288">FMN</keyword>
<sequence>MVQIGTGLPNQIRNVRPDSIPEFARRAEKAGFSTLSTVGRTAYPGVQDTVALAAAAGATSTIGLLSGVMLAPTWPAVLLAKELAGIDGISGGRLTAGVGVGVRPDDFVADGYGTSGRGARFDRDLETYAAVWEGKPVGGGTNPAVPQGTRKIPLLFGGFAPAALDRMARWGEGYVGGSLPPAMVGPSFDAAREAWRRGGREGSPRIVALAYYALGDGDAGRDNVYDYYSVTPDFAKITSGAVCTTPEAVREAVAGFTDLGADEILFNPGTDDPDDVARLAEIVF</sequence>
<comment type="caution">
    <text evidence="6">The sequence shown here is derived from an EMBL/GenBank/DDBJ whole genome shotgun (WGS) entry which is preliminary data.</text>
</comment>
<dbReference type="PANTHER" id="PTHR42847:SF4">
    <property type="entry name" value="ALKANESULFONATE MONOOXYGENASE-RELATED"/>
    <property type="match status" value="1"/>
</dbReference>
<name>A0ABS6AY54_9NOCA</name>
<evidence type="ECO:0000313" key="7">
    <source>
        <dbReference type="Proteomes" id="UP000733379"/>
    </source>
</evidence>
<evidence type="ECO:0000259" key="5">
    <source>
        <dbReference type="Pfam" id="PF00296"/>
    </source>
</evidence>
<organism evidence="6 7">
    <name type="scientific">Nocardia albiluteola</name>
    <dbReference type="NCBI Taxonomy" id="2842303"/>
    <lineage>
        <taxon>Bacteria</taxon>
        <taxon>Bacillati</taxon>
        <taxon>Actinomycetota</taxon>
        <taxon>Actinomycetes</taxon>
        <taxon>Mycobacteriales</taxon>
        <taxon>Nocardiaceae</taxon>
        <taxon>Nocardia</taxon>
    </lineage>
</organism>